<evidence type="ECO:0000256" key="2">
    <source>
        <dbReference type="ARBA" id="ARBA00007400"/>
    </source>
</evidence>
<gene>
    <name evidence="9" type="ORF">GCM10007140_24490</name>
</gene>
<evidence type="ECO:0000256" key="1">
    <source>
        <dbReference type="ARBA" id="ARBA00004651"/>
    </source>
</evidence>
<name>A0A917ESD7_9BACI</name>
<dbReference type="GO" id="GO:0009246">
    <property type="term" value="P:enterobacterial common antigen biosynthetic process"/>
    <property type="evidence" value="ECO:0007669"/>
    <property type="project" value="TreeGrafter"/>
</dbReference>
<keyword evidence="4 7" id="KW-0812">Transmembrane</keyword>
<feature type="transmembrane region" description="Helical" evidence="7">
    <location>
        <begin position="280"/>
        <end position="298"/>
    </location>
</feature>
<evidence type="ECO:0000313" key="9">
    <source>
        <dbReference type="EMBL" id="GGE73680.1"/>
    </source>
</evidence>
<dbReference type="Pfam" id="PF01757">
    <property type="entry name" value="Acyl_transf_3"/>
    <property type="match status" value="1"/>
</dbReference>
<evidence type="ECO:0000259" key="8">
    <source>
        <dbReference type="Pfam" id="PF01757"/>
    </source>
</evidence>
<accession>A0A917ESD7</accession>
<evidence type="ECO:0000256" key="5">
    <source>
        <dbReference type="ARBA" id="ARBA00022989"/>
    </source>
</evidence>
<evidence type="ECO:0000256" key="6">
    <source>
        <dbReference type="ARBA" id="ARBA00023136"/>
    </source>
</evidence>
<feature type="transmembrane region" description="Helical" evidence="7">
    <location>
        <begin position="86"/>
        <end position="104"/>
    </location>
</feature>
<comment type="caution">
    <text evidence="9">The sequence shown here is derived from an EMBL/GenBank/DDBJ whole genome shotgun (WGS) entry which is preliminary data.</text>
</comment>
<feature type="transmembrane region" description="Helical" evidence="7">
    <location>
        <begin position="12"/>
        <end position="33"/>
    </location>
</feature>
<keyword evidence="10" id="KW-1185">Reference proteome</keyword>
<feature type="transmembrane region" description="Helical" evidence="7">
    <location>
        <begin position="124"/>
        <end position="142"/>
    </location>
</feature>
<dbReference type="PANTHER" id="PTHR40074">
    <property type="entry name" value="O-ACETYLTRANSFERASE WECH"/>
    <property type="match status" value="1"/>
</dbReference>
<dbReference type="GO" id="GO:0005886">
    <property type="term" value="C:plasma membrane"/>
    <property type="evidence" value="ECO:0007669"/>
    <property type="project" value="UniProtKB-SubCell"/>
</dbReference>
<feature type="domain" description="Acyltransferase 3" evidence="8">
    <location>
        <begin position="7"/>
        <end position="326"/>
    </location>
</feature>
<keyword evidence="6 7" id="KW-0472">Membrane</keyword>
<organism evidence="9 10">
    <name type="scientific">Priestia taiwanensis</name>
    <dbReference type="NCBI Taxonomy" id="1347902"/>
    <lineage>
        <taxon>Bacteria</taxon>
        <taxon>Bacillati</taxon>
        <taxon>Bacillota</taxon>
        <taxon>Bacilli</taxon>
        <taxon>Bacillales</taxon>
        <taxon>Bacillaceae</taxon>
        <taxon>Priestia</taxon>
    </lineage>
</organism>
<feature type="transmembrane region" description="Helical" evidence="7">
    <location>
        <begin position="154"/>
        <end position="175"/>
    </location>
</feature>
<feature type="transmembrane region" description="Helical" evidence="7">
    <location>
        <begin position="181"/>
        <end position="199"/>
    </location>
</feature>
<feature type="transmembrane region" description="Helical" evidence="7">
    <location>
        <begin position="206"/>
        <end position="228"/>
    </location>
</feature>
<comment type="similarity">
    <text evidence="2">Belongs to the acyltransferase 3 family.</text>
</comment>
<dbReference type="RefSeq" id="WP_188388611.1">
    <property type="nucleotide sequence ID" value="NZ_BMFK01000001.1"/>
</dbReference>
<evidence type="ECO:0000256" key="7">
    <source>
        <dbReference type="SAM" id="Phobius"/>
    </source>
</evidence>
<evidence type="ECO:0000256" key="3">
    <source>
        <dbReference type="ARBA" id="ARBA00022475"/>
    </source>
</evidence>
<proteinExistence type="inferred from homology"/>
<dbReference type="Proteomes" id="UP000605259">
    <property type="component" value="Unassembled WGS sequence"/>
</dbReference>
<feature type="transmembrane region" description="Helical" evidence="7">
    <location>
        <begin position="310"/>
        <end position="330"/>
    </location>
</feature>
<dbReference type="InterPro" id="IPR002656">
    <property type="entry name" value="Acyl_transf_3_dom"/>
</dbReference>
<protein>
    <recommendedName>
        <fullName evidence="8">Acyltransferase 3 domain-containing protein</fullName>
    </recommendedName>
</protein>
<keyword evidence="5 7" id="KW-1133">Transmembrane helix</keyword>
<reference evidence="9" key="2">
    <citation type="submission" date="2020-09" db="EMBL/GenBank/DDBJ databases">
        <authorList>
            <person name="Sun Q."/>
            <person name="Zhou Y."/>
        </authorList>
    </citation>
    <scope>NUCLEOTIDE SEQUENCE</scope>
    <source>
        <strain evidence="9">CGMCC 1.12698</strain>
    </source>
</reference>
<feature type="transmembrane region" description="Helical" evidence="7">
    <location>
        <begin position="39"/>
        <end position="66"/>
    </location>
</feature>
<keyword evidence="3" id="KW-1003">Cell membrane</keyword>
<dbReference type="EMBL" id="BMFK01000001">
    <property type="protein sequence ID" value="GGE73680.1"/>
    <property type="molecule type" value="Genomic_DNA"/>
</dbReference>
<dbReference type="PANTHER" id="PTHR40074:SF2">
    <property type="entry name" value="O-ACETYLTRANSFERASE WECH"/>
    <property type="match status" value="1"/>
</dbReference>
<dbReference type="GO" id="GO:0016413">
    <property type="term" value="F:O-acetyltransferase activity"/>
    <property type="evidence" value="ECO:0007669"/>
    <property type="project" value="TreeGrafter"/>
</dbReference>
<feature type="transmembrane region" description="Helical" evidence="7">
    <location>
        <begin position="240"/>
        <end position="260"/>
    </location>
</feature>
<reference evidence="9" key="1">
    <citation type="journal article" date="2014" name="Int. J. Syst. Evol. Microbiol.">
        <title>Complete genome sequence of Corynebacterium casei LMG S-19264T (=DSM 44701T), isolated from a smear-ripened cheese.</title>
        <authorList>
            <consortium name="US DOE Joint Genome Institute (JGI-PGF)"/>
            <person name="Walter F."/>
            <person name="Albersmeier A."/>
            <person name="Kalinowski J."/>
            <person name="Ruckert C."/>
        </authorList>
    </citation>
    <scope>NUCLEOTIDE SEQUENCE</scope>
    <source>
        <strain evidence="9">CGMCC 1.12698</strain>
    </source>
</reference>
<comment type="subcellular location">
    <subcellularLocation>
        <location evidence="1">Cell membrane</location>
        <topology evidence="1">Multi-pass membrane protein</topology>
    </subcellularLocation>
</comment>
<dbReference type="AlphaFoldDB" id="A0A917ESD7"/>
<evidence type="ECO:0000256" key="4">
    <source>
        <dbReference type="ARBA" id="ARBA00022692"/>
    </source>
</evidence>
<evidence type="ECO:0000313" key="10">
    <source>
        <dbReference type="Proteomes" id="UP000605259"/>
    </source>
</evidence>
<sequence length="340" mass="39035">MKQYKYHLDVLRVVAAIAVVLIHVSDEIISHYATVAKSYWWMANIGDGIARFAVPVFFMITGALLLSSKAEDSVASFYIRRGKRVLIPYLVWAVFYVLFSNYIFETSFVLKDSVKQVIYFNSYYHMWFFQAIIAVYIFIPFIKPILQRATEKEIRNLVLIWFAFQIAIPLVSQEIGQVSPIPNYLSFSFLGYAILGYYIEQYRSKILLDMSGLFFILGTVMTIALTYIKLDKTTGALANYPYYPFSINIFLASVGIVGLVTKMCTEETKQHWMIKKISPLSFGIFLIHPLFLTLFKMYVEINPMIQQNIFGYIGTYIVVLGSSILATLAISRIPILKRSI</sequence>